<comment type="function">
    <text evidence="8">Catalyzes the phospholipid dependent N-acylation of the N-terminal cysteine of apolipoprotein, the last step in lipoprotein maturation.</text>
</comment>
<feature type="transmembrane region" description="Helical" evidence="8">
    <location>
        <begin position="158"/>
        <end position="182"/>
    </location>
</feature>
<dbReference type="OrthoDB" id="9804277at2"/>
<feature type="transmembrane region" description="Helical" evidence="8">
    <location>
        <begin position="134"/>
        <end position="152"/>
    </location>
</feature>
<dbReference type="InterPro" id="IPR004563">
    <property type="entry name" value="Apolipo_AcylTrfase"/>
</dbReference>
<dbReference type="GO" id="GO:0042158">
    <property type="term" value="P:lipoprotein biosynthetic process"/>
    <property type="evidence" value="ECO:0007669"/>
    <property type="project" value="UniProtKB-UniRule"/>
</dbReference>
<feature type="compositionally biased region" description="Low complexity" evidence="9">
    <location>
        <begin position="634"/>
        <end position="643"/>
    </location>
</feature>
<comment type="pathway">
    <text evidence="8">Protein modification; lipoprotein biosynthesis (N-acyl transfer).</text>
</comment>
<evidence type="ECO:0000256" key="3">
    <source>
        <dbReference type="ARBA" id="ARBA00022679"/>
    </source>
</evidence>
<dbReference type="Pfam" id="PF20154">
    <property type="entry name" value="LNT_N"/>
    <property type="match status" value="1"/>
</dbReference>
<dbReference type="PANTHER" id="PTHR38686">
    <property type="entry name" value="APOLIPOPROTEIN N-ACYLTRANSFERASE"/>
    <property type="match status" value="1"/>
</dbReference>
<name>A0A2U3N4W6_9MYCO</name>
<keyword evidence="7 8" id="KW-0012">Acyltransferase</keyword>
<comment type="subcellular location">
    <subcellularLocation>
        <location evidence="1 8">Cell membrane</location>
        <topology evidence="1 8">Multi-pass membrane protein</topology>
    </subcellularLocation>
</comment>
<gene>
    <name evidence="8" type="primary">lnt</name>
    <name evidence="11" type="ORF">MTAB308_40</name>
</gene>
<feature type="region of interest" description="Disordered" evidence="9">
    <location>
        <begin position="1"/>
        <end position="52"/>
    </location>
</feature>
<evidence type="ECO:0000256" key="6">
    <source>
        <dbReference type="ARBA" id="ARBA00023136"/>
    </source>
</evidence>
<proteinExistence type="inferred from homology"/>
<dbReference type="GO" id="GO:0005886">
    <property type="term" value="C:plasma membrane"/>
    <property type="evidence" value="ECO:0007669"/>
    <property type="project" value="UniProtKB-SubCell"/>
</dbReference>
<dbReference type="AlphaFoldDB" id="A0A2U3N4W6"/>
<dbReference type="STRING" id="1841859.GCA_900157385_00034"/>
<dbReference type="PROSITE" id="PS50263">
    <property type="entry name" value="CN_HYDROLASE"/>
    <property type="match status" value="1"/>
</dbReference>
<dbReference type="InterPro" id="IPR036526">
    <property type="entry name" value="C-N_Hydrolase_sf"/>
</dbReference>
<dbReference type="Pfam" id="PF00795">
    <property type="entry name" value="CN_hydrolase"/>
    <property type="match status" value="1"/>
</dbReference>
<dbReference type="CDD" id="cd07571">
    <property type="entry name" value="ALP_N-acyl_transferase"/>
    <property type="match status" value="1"/>
</dbReference>
<dbReference type="PANTHER" id="PTHR38686:SF1">
    <property type="entry name" value="APOLIPOPROTEIN N-ACYLTRANSFERASE"/>
    <property type="match status" value="1"/>
</dbReference>
<feature type="transmembrane region" description="Helical" evidence="8">
    <location>
        <begin position="276"/>
        <end position="295"/>
    </location>
</feature>
<keyword evidence="11" id="KW-0449">Lipoprotein</keyword>
<evidence type="ECO:0000313" key="12">
    <source>
        <dbReference type="Proteomes" id="UP000241595"/>
    </source>
</evidence>
<evidence type="ECO:0000256" key="2">
    <source>
        <dbReference type="ARBA" id="ARBA00022475"/>
    </source>
</evidence>
<organism evidence="11 12">
    <name type="scientific">Mycobacterium terramassiliense</name>
    <dbReference type="NCBI Taxonomy" id="1841859"/>
    <lineage>
        <taxon>Bacteria</taxon>
        <taxon>Bacillati</taxon>
        <taxon>Actinomycetota</taxon>
        <taxon>Actinomycetes</taxon>
        <taxon>Mycobacteriales</taxon>
        <taxon>Mycobacteriaceae</taxon>
        <taxon>Mycobacterium</taxon>
    </lineage>
</organism>
<evidence type="ECO:0000256" key="8">
    <source>
        <dbReference type="HAMAP-Rule" id="MF_01148"/>
    </source>
</evidence>
<keyword evidence="2 8" id="KW-1003">Cell membrane</keyword>
<dbReference type="NCBIfam" id="TIGR00546">
    <property type="entry name" value="lnt"/>
    <property type="match status" value="1"/>
</dbReference>
<evidence type="ECO:0000259" key="10">
    <source>
        <dbReference type="PROSITE" id="PS50263"/>
    </source>
</evidence>
<evidence type="ECO:0000256" key="7">
    <source>
        <dbReference type="ARBA" id="ARBA00023315"/>
    </source>
</evidence>
<feature type="transmembrane region" description="Helical" evidence="8">
    <location>
        <begin position="86"/>
        <end position="103"/>
    </location>
</feature>
<keyword evidence="5 8" id="KW-1133">Transmembrane helix</keyword>
<evidence type="ECO:0000256" key="9">
    <source>
        <dbReference type="SAM" id="MobiDB-lite"/>
    </source>
</evidence>
<keyword evidence="6 8" id="KW-0472">Membrane</keyword>
<keyword evidence="12" id="KW-1185">Reference proteome</keyword>
<dbReference type="HAMAP" id="MF_01148">
    <property type="entry name" value="Lnt"/>
    <property type="match status" value="1"/>
</dbReference>
<dbReference type="Gene3D" id="3.60.110.10">
    <property type="entry name" value="Carbon-nitrogen hydrolase"/>
    <property type="match status" value="1"/>
</dbReference>
<protein>
    <recommendedName>
        <fullName evidence="8">Apolipoprotein N-acyltransferase</fullName>
        <shortName evidence="8">ALP N-acyltransferase</shortName>
        <ecNumber evidence="8">2.3.1.269</ecNumber>
    </recommendedName>
</protein>
<feature type="region of interest" description="Disordered" evidence="9">
    <location>
        <begin position="611"/>
        <end position="667"/>
    </location>
</feature>
<sequence>MAREWFGREERSDQDPEPTAASEDPISEEAEADRDEEPLEVRVEPEEAAPGPAHRLGALTRRALAALATATAARLPGARAALVPRLPRLVLAAGGGLLLFASFPSLNWWWGAVVAAALLGWVLTRPATTTAGGFGYGFVFGLACYVPLLPWISLLVGAVPWLVLATTCALFPGLFGLGAVIVRRLPGWPVWFALVWAGQEWLKSVFPFGGFPWGAVAFGQAQGPLLPLVQLGGVALLSTAVMLVGFSATAIAVEIAKWWKTGHAPTATEAPGPPPAVVLPGLCICVVLFAAVLVWPQVRHAGAGAGGDPSVTVAAVQGNVPRLGLDFNAQRRAVLDNHVRETLRLAEDVRSGVAPQPQFVIWPEDSSDVDPLTNADAAEQVARAVAAIGAPILIGTVLEVPGRTPDTSAYTNTVIVWNPVSGPADRHDKEIVQPFGEYLPMPWLFKHLSGYADRAGHMVPGTGSGVVHIAGVPVGVSTCWEVIFDRAPRKAVLGGAQLLAVPSNNATFNKTMSEQQLAFAKVRAVEHDRYVVVAGTTGISAVIAPDGAELVRTDFFEPSYLDMQVRLKTKLTPATRWAPILQWVLVLAAGAAILVGIRHNGWFVRPVRLRSRPRGGSEDAGTPPGEPPPDEGDVPTAQDAAPDQGDDDDTPSDEGGQPDFGQHRGAT</sequence>
<dbReference type="EMBL" id="FTRV01000008">
    <property type="protein sequence ID" value="SPM26565.1"/>
    <property type="molecule type" value="Genomic_DNA"/>
</dbReference>
<evidence type="ECO:0000256" key="4">
    <source>
        <dbReference type="ARBA" id="ARBA00022692"/>
    </source>
</evidence>
<feature type="domain" description="CN hydrolase" evidence="10">
    <location>
        <begin position="311"/>
        <end position="567"/>
    </location>
</feature>
<comment type="similarity">
    <text evidence="8">Belongs to the CN hydrolase family. Apolipoprotein N-acyltransferase subfamily.</text>
</comment>
<dbReference type="GO" id="GO:0016410">
    <property type="term" value="F:N-acyltransferase activity"/>
    <property type="evidence" value="ECO:0007669"/>
    <property type="project" value="UniProtKB-UniRule"/>
</dbReference>
<keyword evidence="3 8" id="KW-0808">Transferase</keyword>
<dbReference type="UniPathway" id="UPA00666"/>
<evidence type="ECO:0000256" key="5">
    <source>
        <dbReference type="ARBA" id="ARBA00022989"/>
    </source>
</evidence>
<dbReference type="EC" id="2.3.1.269" evidence="8"/>
<dbReference type="SUPFAM" id="SSF56317">
    <property type="entry name" value="Carbon-nitrogen hydrolase"/>
    <property type="match status" value="1"/>
</dbReference>
<dbReference type="Proteomes" id="UP000241595">
    <property type="component" value="Unassembled WGS sequence"/>
</dbReference>
<feature type="transmembrane region" description="Helical" evidence="8">
    <location>
        <begin position="577"/>
        <end position="597"/>
    </location>
</feature>
<feature type="compositionally biased region" description="Acidic residues" evidence="9">
    <location>
        <begin position="25"/>
        <end position="38"/>
    </location>
</feature>
<keyword evidence="4 8" id="KW-0812">Transmembrane</keyword>
<feature type="transmembrane region" description="Helical" evidence="8">
    <location>
        <begin position="234"/>
        <end position="256"/>
    </location>
</feature>
<accession>A0A2U3N4W6</accession>
<reference evidence="11 12" key="1">
    <citation type="submission" date="2017-01" db="EMBL/GenBank/DDBJ databases">
        <authorList>
            <consortium name="Urmite Genomes"/>
        </authorList>
    </citation>
    <scope>NUCLEOTIDE SEQUENCE [LARGE SCALE GENOMIC DNA]</scope>
    <source>
        <strain evidence="11 12">AB308</strain>
    </source>
</reference>
<evidence type="ECO:0000313" key="11">
    <source>
        <dbReference type="EMBL" id="SPM26565.1"/>
    </source>
</evidence>
<evidence type="ECO:0000256" key="1">
    <source>
        <dbReference type="ARBA" id="ARBA00004651"/>
    </source>
</evidence>
<dbReference type="InterPro" id="IPR003010">
    <property type="entry name" value="C-N_Hydrolase"/>
</dbReference>
<comment type="catalytic activity">
    <reaction evidence="8">
        <text>N-terminal S-1,2-diacyl-sn-glyceryl-L-cysteinyl-[lipoprotein] + a glycerophospholipid = N-acyl-S-1,2-diacyl-sn-glyceryl-L-cysteinyl-[lipoprotein] + a 2-acyl-sn-glycero-3-phospholipid + H(+)</text>
        <dbReference type="Rhea" id="RHEA:48228"/>
        <dbReference type="Rhea" id="RHEA-COMP:14681"/>
        <dbReference type="Rhea" id="RHEA-COMP:14684"/>
        <dbReference type="ChEBI" id="CHEBI:15378"/>
        <dbReference type="ChEBI" id="CHEBI:136912"/>
        <dbReference type="ChEBI" id="CHEBI:140656"/>
        <dbReference type="ChEBI" id="CHEBI:140657"/>
        <dbReference type="ChEBI" id="CHEBI:140660"/>
        <dbReference type="EC" id="2.3.1.269"/>
    </reaction>
</comment>
<feature type="compositionally biased region" description="Basic and acidic residues" evidence="9">
    <location>
        <begin position="1"/>
        <end position="14"/>
    </location>
</feature>
<dbReference type="InterPro" id="IPR045378">
    <property type="entry name" value="LNT_N"/>
</dbReference>